<organism evidence="1 2">
    <name type="scientific">Paracoccus cavernae</name>
    <dbReference type="NCBI Taxonomy" id="1571207"/>
    <lineage>
        <taxon>Bacteria</taxon>
        <taxon>Pseudomonadati</taxon>
        <taxon>Pseudomonadota</taxon>
        <taxon>Alphaproteobacteria</taxon>
        <taxon>Rhodobacterales</taxon>
        <taxon>Paracoccaceae</taxon>
        <taxon>Paracoccus</taxon>
    </lineage>
</organism>
<proteinExistence type="predicted"/>
<name>A0ABT8D444_9RHOB</name>
<evidence type="ECO:0000313" key="2">
    <source>
        <dbReference type="Proteomes" id="UP001243846"/>
    </source>
</evidence>
<accession>A0ABT8D444</accession>
<sequence>MIEQLDSALRRHPGIDDRDEINDRLVVLKHQRNLICHASWSPTAEKTRWRPAFVAMKGESVPADLSAPELDLMRHEAEAAGRRIIAIMHLTGIAGEWVGEDDDPDIDR</sequence>
<protein>
    <submittedName>
        <fullName evidence="1">Uncharacterized protein</fullName>
    </submittedName>
</protein>
<reference evidence="2" key="1">
    <citation type="journal article" date="2019" name="Int. J. Syst. Evol. Microbiol.">
        <title>The Global Catalogue of Microorganisms (GCM) 10K type strain sequencing project: providing services to taxonomists for standard genome sequencing and annotation.</title>
        <authorList>
            <consortium name="The Broad Institute Genomics Platform"/>
            <consortium name="The Broad Institute Genome Sequencing Center for Infectious Disease"/>
            <person name="Wu L."/>
            <person name="Ma J."/>
        </authorList>
    </citation>
    <scope>NUCLEOTIDE SEQUENCE [LARGE SCALE GENOMIC DNA]</scope>
    <source>
        <strain evidence="2">CECT 8482</strain>
    </source>
</reference>
<keyword evidence="2" id="KW-1185">Reference proteome</keyword>
<comment type="caution">
    <text evidence="1">The sequence shown here is derived from an EMBL/GenBank/DDBJ whole genome shotgun (WGS) entry which is preliminary data.</text>
</comment>
<dbReference type="Proteomes" id="UP001243846">
    <property type="component" value="Unassembled WGS sequence"/>
</dbReference>
<evidence type="ECO:0000313" key="1">
    <source>
        <dbReference type="EMBL" id="MDN3711061.1"/>
    </source>
</evidence>
<gene>
    <name evidence="1" type="ORF">QWZ10_03110</name>
</gene>
<dbReference type="EMBL" id="JAUFRC010000001">
    <property type="protein sequence ID" value="MDN3711061.1"/>
    <property type="molecule type" value="Genomic_DNA"/>
</dbReference>